<keyword evidence="4" id="KW-1185">Reference proteome</keyword>
<reference evidence="4" key="1">
    <citation type="journal article" date="2019" name="Int. J. Syst. Evol. Microbiol.">
        <title>The Global Catalogue of Microorganisms (GCM) 10K type strain sequencing project: providing services to taxonomists for standard genome sequencing and annotation.</title>
        <authorList>
            <consortium name="The Broad Institute Genomics Platform"/>
            <consortium name="The Broad Institute Genome Sequencing Center for Infectious Disease"/>
            <person name="Wu L."/>
            <person name="Ma J."/>
        </authorList>
    </citation>
    <scope>NUCLEOTIDE SEQUENCE [LARGE SCALE GENOMIC DNA]</scope>
    <source>
        <strain evidence="4">CECT 8289</strain>
    </source>
</reference>
<dbReference type="Proteomes" id="UP001595907">
    <property type="component" value="Unassembled WGS sequence"/>
</dbReference>
<comment type="caution">
    <text evidence="3">The sequence shown here is derived from an EMBL/GenBank/DDBJ whole genome shotgun (WGS) entry which is preliminary data.</text>
</comment>
<name>A0ABV8QNF9_9BACT</name>
<feature type="signal peptide" evidence="2">
    <location>
        <begin position="1"/>
        <end position="22"/>
    </location>
</feature>
<evidence type="ECO:0000313" key="4">
    <source>
        <dbReference type="Proteomes" id="UP001595907"/>
    </source>
</evidence>
<dbReference type="RefSeq" id="WP_379705238.1">
    <property type="nucleotide sequence ID" value="NZ_JBHSCZ010000001.1"/>
</dbReference>
<gene>
    <name evidence="3" type="ORF">ACFOWM_00030</name>
</gene>
<keyword evidence="1" id="KW-0472">Membrane</keyword>
<feature type="chain" id="PRO_5045219962" evidence="2">
    <location>
        <begin position="23"/>
        <end position="70"/>
    </location>
</feature>
<keyword evidence="1" id="KW-0812">Transmembrane</keyword>
<organism evidence="3 4">
    <name type="scientific">Ferruginibacter yonginensis</name>
    <dbReference type="NCBI Taxonomy" id="1310416"/>
    <lineage>
        <taxon>Bacteria</taxon>
        <taxon>Pseudomonadati</taxon>
        <taxon>Bacteroidota</taxon>
        <taxon>Chitinophagia</taxon>
        <taxon>Chitinophagales</taxon>
        <taxon>Chitinophagaceae</taxon>
        <taxon>Ferruginibacter</taxon>
    </lineage>
</organism>
<keyword evidence="2" id="KW-0732">Signal</keyword>
<evidence type="ECO:0000256" key="2">
    <source>
        <dbReference type="SAM" id="SignalP"/>
    </source>
</evidence>
<evidence type="ECO:0000313" key="3">
    <source>
        <dbReference type="EMBL" id="MFC4261248.1"/>
    </source>
</evidence>
<dbReference type="EMBL" id="JBHSCZ010000001">
    <property type="protein sequence ID" value="MFC4261248.1"/>
    <property type="molecule type" value="Genomic_DNA"/>
</dbReference>
<proteinExistence type="predicted"/>
<protein>
    <submittedName>
        <fullName evidence="3">Uncharacterized protein</fullName>
    </submittedName>
</protein>
<accession>A0ABV8QNF9</accession>
<feature type="transmembrane region" description="Helical" evidence="1">
    <location>
        <begin position="40"/>
        <end position="57"/>
    </location>
</feature>
<evidence type="ECO:0000256" key="1">
    <source>
        <dbReference type="SAM" id="Phobius"/>
    </source>
</evidence>
<sequence length="70" mass="7603">MKYIKSFLVIVLVALLPILGWAQPADPCTDPADPCPVDNGTIFFIAIVFSLIAYKVYRVRFSASSAAPLS</sequence>
<keyword evidence="1" id="KW-1133">Transmembrane helix</keyword>